<dbReference type="InterPro" id="IPR050058">
    <property type="entry name" value="Ala-tRNA_ligase"/>
</dbReference>
<keyword evidence="6 11" id="KW-0862">Zinc</keyword>
<evidence type="ECO:0000256" key="10">
    <source>
        <dbReference type="ARBA" id="ARBA00023146"/>
    </source>
</evidence>
<dbReference type="Gene3D" id="6.10.250.550">
    <property type="match status" value="1"/>
</dbReference>
<dbReference type="Pfam" id="PF07973">
    <property type="entry name" value="tRNA_SAD"/>
    <property type="match status" value="1"/>
</dbReference>
<accession>A0ABW5CPP2</accession>
<dbReference type="Gene3D" id="3.30.54.20">
    <property type="match status" value="1"/>
</dbReference>
<dbReference type="Proteomes" id="UP001597371">
    <property type="component" value="Unassembled WGS sequence"/>
</dbReference>
<comment type="cofactor">
    <cofactor evidence="11">
        <name>Zn(2+)</name>
        <dbReference type="ChEBI" id="CHEBI:29105"/>
    </cofactor>
    <text evidence="11">Binds 1 zinc ion per subunit.</text>
</comment>
<dbReference type="InterPro" id="IPR045864">
    <property type="entry name" value="aa-tRNA-synth_II/BPL/LPL"/>
</dbReference>
<comment type="catalytic activity">
    <reaction evidence="11">
        <text>tRNA(Ala) + L-alanine + ATP = L-alanyl-tRNA(Ala) + AMP + diphosphate</text>
        <dbReference type="Rhea" id="RHEA:12540"/>
        <dbReference type="Rhea" id="RHEA-COMP:9657"/>
        <dbReference type="Rhea" id="RHEA-COMP:9923"/>
        <dbReference type="ChEBI" id="CHEBI:30616"/>
        <dbReference type="ChEBI" id="CHEBI:33019"/>
        <dbReference type="ChEBI" id="CHEBI:57972"/>
        <dbReference type="ChEBI" id="CHEBI:78442"/>
        <dbReference type="ChEBI" id="CHEBI:78497"/>
        <dbReference type="ChEBI" id="CHEBI:456215"/>
        <dbReference type="EC" id="6.1.1.7"/>
    </reaction>
</comment>
<dbReference type="SUPFAM" id="SSF55186">
    <property type="entry name" value="ThrRS/AlaRS common domain"/>
    <property type="match status" value="1"/>
</dbReference>
<evidence type="ECO:0000256" key="3">
    <source>
        <dbReference type="ARBA" id="ARBA00022598"/>
    </source>
</evidence>
<dbReference type="InterPro" id="IPR018162">
    <property type="entry name" value="Ala-tRNA-ligase_IIc_anticod-bd"/>
</dbReference>
<dbReference type="PROSITE" id="PS50860">
    <property type="entry name" value="AA_TRNA_LIGASE_II_ALA"/>
    <property type="match status" value="1"/>
</dbReference>
<evidence type="ECO:0000313" key="14">
    <source>
        <dbReference type="EMBL" id="MFD2238546.1"/>
    </source>
</evidence>
<dbReference type="PANTHER" id="PTHR11777">
    <property type="entry name" value="ALANYL-TRNA SYNTHETASE"/>
    <property type="match status" value="1"/>
</dbReference>
<gene>
    <name evidence="11 14" type="primary">alaS</name>
    <name evidence="14" type="ORF">ACFSKQ_13910</name>
</gene>
<dbReference type="CDD" id="cd00673">
    <property type="entry name" value="AlaRS_core"/>
    <property type="match status" value="1"/>
</dbReference>
<dbReference type="PANTHER" id="PTHR11777:SF9">
    <property type="entry name" value="ALANINE--TRNA LIGASE, CYTOPLASMIC"/>
    <property type="match status" value="1"/>
</dbReference>
<comment type="function">
    <text evidence="11">Catalyzes the attachment of alanine to tRNA(Ala) in a two-step reaction: alanine is first activated by ATP to form Ala-AMP and then transferred to the acceptor end of tRNA(Ala). Also edits incorrectly charged Ser-tRNA(Ala) and Gly-tRNA(Ala) via its editing domain.</text>
</comment>
<evidence type="ECO:0000256" key="12">
    <source>
        <dbReference type="SAM" id="Coils"/>
    </source>
</evidence>
<dbReference type="InterPro" id="IPR009000">
    <property type="entry name" value="Transl_B-barrel_sf"/>
</dbReference>
<comment type="caution">
    <text evidence="14">The sequence shown here is derived from an EMBL/GenBank/DDBJ whole genome shotgun (WGS) entry which is preliminary data.</text>
</comment>
<evidence type="ECO:0000256" key="1">
    <source>
        <dbReference type="ARBA" id="ARBA00008226"/>
    </source>
</evidence>
<keyword evidence="12" id="KW-0175">Coiled coil</keyword>
<evidence type="ECO:0000256" key="7">
    <source>
        <dbReference type="ARBA" id="ARBA00022840"/>
    </source>
</evidence>
<keyword evidence="7 11" id="KW-0067">ATP-binding</keyword>
<feature type="binding site" evidence="11">
    <location>
        <position position="564"/>
    </location>
    <ligand>
        <name>Zn(2+)</name>
        <dbReference type="ChEBI" id="CHEBI:29105"/>
    </ligand>
</feature>
<feature type="binding site" evidence="11">
    <location>
        <position position="568"/>
    </location>
    <ligand>
        <name>Zn(2+)</name>
        <dbReference type="ChEBI" id="CHEBI:29105"/>
    </ligand>
</feature>
<dbReference type="SMART" id="SM00863">
    <property type="entry name" value="tRNA_SAD"/>
    <property type="match status" value="1"/>
</dbReference>
<dbReference type="Pfam" id="PF01411">
    <property type="entry name" value="tRNA-synt_2c"/>
    <property type="match status" value="1"/>
</dbReference>
<feature type="binding site" evidence="11">
    <location>
        <position position="680"/>
    </location>
    <ligand>
        <name>Zn(2+)</name>
        <dbReference type="ChEBI" id="CHEBI:29105"/>
    </ligand>
</feature>
<dbReference type="EC" id="6.1.1.7" evidence="11"/>
<comment type="similarity">
    <text evidence="1 11">Belongs to the class-II aminoacyl-tRNA synthetase family.</text>
</comment>
<dbReference type="InterPro" id="IPR018165">
    <property type="entry name" value="Ala-tRNA-synth_IIc_core"/>
</dbReference>
<comment type="subcellular location">
    <subcellularLocation>
        <location evidence="11">Cytoplasm</location>
    </subcellularLocation>
</comment>
<evidence type="ECO:0000313" key="15">
    <source>
        <dbReference type="Proteomes" id="UP001597371"/>
    </source>
</evidence>
<evidence type="ECO:0000256" key="5">
    <source>
        <dbReference type="ARBA" id="ARBA00022741"/>
    </source>
</evidence>
<evidence type="ECO:0000256" key="8">
    <source>
        <dbReference type="ARBA" id="ARBA00022884"/>
    </source>
</evidence>
<keyword evidence="4 11" id="KW-0479">Metal-binding</keyword>
<comment type="domain">
    <text evidence="11">Consists of three domains; the N-terminal catalytic domain, the editing domain and the C-terminal C-Ala domain. The editing domain removes incorrectly charged amino acids, while the C-Ala domain, along with tRNA(Ala), serves as a bridge to cooperatively bring together the editing and aminoacylation centers thus stimulating deacylation of misacylated tRNAs.</text>
</comment>
<evidence type="ECO:0000256" key="4">
    <source>
        <dbReference type="ARBA" id="ARBA00022723"/>
    </source>
</evidence>
<keyword evidence="5 11" id="KW-0547">Nucleotide-binding</keyword>
<dbReference type="Gene3D" id="3.30.930.10">
    <property type="entry name" value="Bira Bifunctional Protein, Domain 2"/>
    <property type="match status" value="1"/>
</dbReference>
<dbReference type="SUPFAM" id="SSF50447">
    <property type="entry name" value="Translation proteins"/>
    <property type="match status" value="1"/>
</dbReference>
<dbReference type="Pfam" id="PF02272">
    <property type="entry name" value="DHHA1"/>
    <property type="match status" value="1"/>
</dbReference>
<keyword evidence="2 11" id="KW-0820">tRNA-binding</keyword>
<dbReference type="RefSeq" id="WP_209736559.1">
    <property type="nucleotide sequence ID" value="NZ_CP072611.1"/>
</dbReference>
<keyword evidence="9 11" id="KW-0648">Protein biosynthesis</keyword>
<dbReference type="InterPro" id="IPR018163">
    <property type="entry name" value="Thr/Ala-tRNA-synth_IIc_edit"/>
</dbReference>
<evidence type="ECO:0000256" key="6">
    <source>
        <dbReference type="ARBA" id="ARBA00022833"/>
    </source>
</evidence>
<dbReference type="SUPFAM" id="SSF101353">
    <property type="entry name" value="Putative anticodon-binding domain of alanyl-tRNA synthetase (AlaRS)"/>
    <property type="match status" value="1"/>
</dbReference>
<keyword evidence="8 11" id="KW-0694">RNA-binding</keyword>
<keyword evidence="3 11" id="KW-0436">Ligase</keyword>
<evidence type="ECO:0000256" key="9">
    <source>
        <dbReference type="ARBA" id="ARBA00022917"/>
    </source>
</evidence>
<dbReference type="Gene3D" id="3.30.980.10">
    <property type="entry name" value="Threonyl-trna Synthetase, Chain A, domain 2"/>
    <property type="match status" value="1"/>
</dbReference>
<dbReference type="SUPFAM" id="SSF55681">
    <property type="entry name" value="Class II aaRS and biotin synthetases"/>
    <property type="match status" value="1"/>
</dbReference>
<dbReference type="InterPro" id="IPR003156">
    <property type="entry name" value="DHHA1_dom"/>
</dbReference>
<feature type="binding site" evidence="11">
    <location>
        <position position="676"/>
    </location>
    <ligand>
        <name>Zn(2+)</name>
        <dbReference type="ChEBI" id="CHEBI:29105"/>
    </ligand>
</feature>
<proteinExistence type="inferred from homology"/>
<dbReference type="InterPro" id="IPR018164">
    <property type="entry name" value="Ala-tRNA-synth_IIc_N"/>
</dbReference>
<organism evidence="14 15">
    <name type="scientific">Aureimonas populi</name>
    <dbReference type="NCBI Taxonomy" id="1701758"/>
    <lineage>
        <taxon>Bacteria</taxon>
        <taxon>Pseudomonadati</taxon>
        <taxon>Pseudomonadota</taxon>
        <taxon>Alphaproteobacteria</taxon>
        <taxon>Hyphomicrobiales</taxon>
        <taxon>Aurantimonadaceae</taxon>
        <taxon>Aureimonas</taxon>
    </lineage>
</organism>
<evidence type="ECO:0000256" key="11">
    <source>
        <dbReference type="HAMAP-Rule" id="MF_00036"/>
    </source>
</evidence>
<protein>
    <recommendedName>
        <fullName evidence="11">Alanine--tRNA ligase</fullName>
        <ecNumber evidence="11">6.1.1.7</ecNumber>
    </recommendedName>
    <alternativeName>
        <fullName evidence="11">Alanyl-tRNA synthetase</fullName>
        <shortName evidence="11">AlaRS</shortName>
    </alternativeName>
</protein>
<name>A0ABW5CPP2_9HYPH</name>
<reference evidence="15" key="1">
    <citation type="journal article" date="2019" name="Int. J. Syst. Evol. Microbiol.">
        <title>The Global Catalogue of Microorganisms (GCM) 10K type strain sequencing project: providing services to taxonomists for standard genome sequencing and annotation.</title>
        <authorList>
            <consortium name="The Broad Institute Genomics Platform"/>
            <consortium name="The Broad Institute Genome Sequencing Center for Infectious Disease"/>
            <person name="Wu L."/>
            <person name="Ma J."/>
        </authorList>
    </citation>
    <scope>NUCLEOTIDE SEQUENCE [LARGE SCALE GENOMIC DNA]</scope>
    <source>
        <strain evidence="15">ZS-35-S2</strain>
    </source>
</reference>
<keyword evidence="10 11" id="KW-0030">Aminoacyl-tRNA synthetase</keyword>
<dbReference type="Gene3D" id="3.10.310.40">
    <property type="match status" value="1"/>
</dbReference>
<dbReference type="InterPro" id="IPR002318">
    <property type="entry name" value="Ala-tRNA-lgiase_IIc"/>
</dbReference>
<feature type="coiled-coil region" evidence="12">
    <location>
        <begin position="742"/>
        <end position="769"/>
    </location>
</feature>
<dbReference type="NCBIfam" id="TIGR00344">
    <property type="entry name" value="alaS"/>
    <property type="match status" value="1"/>
</dbReference>
<dbReference type="InterPro" id="IPR012947">
    <property type="entry name" value="tRNA_SAD"/>
</dbReference>
<feature type="domain" description="Alanyl-transfer RNA synthetases family profile" evidence="13">
    <location>
        <begin position="2"/>
        <end position="719"/>
    </location>
</feature>
<sequence length="889" mass="95774">MNGVNEIRSAFLQYFAKNGHEKVASSPLVPRNDPTLMFTNAGMVQFKNVFTGLESRPYSRAVTSQKCVRAGGKHNDLDNVGYTARHHTFFEMLGNFSFGNYFKENAIELAWNLITREFGLPKEKLLVTVYAEDDDAAVLWKKIAGLSEERIIRIGTSDNFWSMGETGPCGPCSEIFYDHGDQIWGGPPGSAEEDGDRFIEIWNLVFMQFEQLAPGERVPLPRPSIDTGMGLERVAAVLQGVHNNYEIDLFRALIAASVEATGAAPSDANIASHRVIADHLRSTAFLIADGVLPSNEGRGYVLRRIMRRAMRHAKLLGAREPVLFKILPALVSEMGRAYPELVRAEALISETLKLEEKRFLTTLDRGLSLLNEATADLGQGQELGGEIAFKLYDTYGFPLDLTQDALRARGIGVDVAGFETAMGRQKAEARASWTGSGEAADESVWFKLRERLGATEFLGYDTEDAEGQVLAIVRDGIEVQSAEEGEEIALILNQTPFYAESGGQVGDSGVMRGDGVRFEVVDTQKAADGLFIHRGRLVEGSLRNGVALEMHVDHDRRTRIRSNHSATHLLHEGLRQVLGTHVAQKGSQVAPERLRFDFSHPKPLEMAEVAEVERLANDIVLQNAPIETRLMAVEDAIETGAMALFGEKYGDEVRVVSMGQAIEGEKAGRAFSVELCGGTHARSTGDIGLVHVVSESAVGAGVRRIEALTGSAARAYLLEQDARVKRLAAALKVGAGEVPERVETLIEERRRLERELAEAKKRLALAGDGADKDNAAPKSVGGVSFVGRVLEGVAARDLKGLVDEVKTSLGSGVVAFVGVADGKASVVVGVTPDLAGRFDAVHLVRQASEAIGGKGGGGRPDMAQAGGPDGARAHEAIAAVEGALGQAAA</sequence>
<dbReference type="EMBL" id="JBHUIJ010000019">
    <property type="protein sequence ID" value="MFD2238546.1"/>
    <property type="molecule type" value="Genomic_DNA"/>
</dbReference>
<evidence type="ECO:0000256" key="2">
    <source>
        <dbReference type="ARBA" id="ARBA00022555"/>
    </source>
</evidence>
<dbReference type="PRINTS" id="PR00980">
    <property type="entry name" value="TRNASYNTHALA"/>
</dbReference>
<evidence type="ECO:0000259" key="13">
    <source>
        <dbReference type="PROSITE" id="PS50860"/>
    </source>
</evidence>
<dbReference type="Gene3D" id="2.40.30.130">
    <property type="match status" value="1"/>
</dbReference>
<keyword evidence="15" id="KW-1185">Reference proteome</keyword>
<dbReference type="InterPro" id="IPR023033">
    <property type="entry name" value="Ala_tRNA_ligase_euk/bac"/>
</dbReference>
<dbReference type="HAMAP" id="MF_00036_B">
    <property type="entry name" value="Ala_tRNA_synth_B"/>
    <property type="match status" value="1"/>
</dbReference>
<dbReference type="GO" id="GO:0004813">
    <property type="term" value="F:alanine-tRNA ligase activity"/>
    <property type="evidence" value="ECO:0007669"/>
    <property type="project" value="UniProtKB-EC"/>
</dbReference>
<keyword evidence="11" id="KW-0963">Cytoplasm</keyword>